<keyword evidence="2" id="KW-1185">Reference proteome</keyword>
<accession>A0ABV1LT74</accession>
<dbReference type="EMBL" id="JAOALG010000002">
    <property type="protein sequence ID" value="MEQ5841800.1"/>
    <property type="molecule type" value="Genomic_DNA"/>
</dbReference>
<comment type="caution">
    <text evidence="1">The sequence shown here is derived from an EMBL/GenBank/DDBJ whole genome shotgun (WGS) entry which is preliminary data.</text>
</comment>
<dbReference type="RefSeq" id="WP_349543759.1">
    <property type="nucleotide sequence ID" value="NZ_JAOALG010000002.1"/>
</dbReference>
<name>A0ABV1LT74_9BURK</name>
<gene>
    <name evidence="1" type="ORF">N0A02_20405</name>
</gene>
<evidence type="ECO:0000313" key="2">
    <source>
        <dbReference type="Proteomes" id="UP001469089"/>
    </source>
</evidence>
<protein>
    <submittedName>
        <fullName evidence="1">Uncharacterized protein</fullName>
    </submittedName>
</protein>
<evidence type="ECO:0000313" key="1">
    <source>
        <dbReference type="EMBL" id="MEQ5841800.1"/>
    </source>
</evidence>
<proteinExistence type="predicted"/>
<sequence>MSTGNSAFILYAIDDDLAYPCLATRFETDDLAKLRRALSIDEGEDPSIEGIYTLSSHEAASLCEAFSLNFDHGQRNVVLFKDNEKWASCPYLFHTGYELPLLLQGRKKLAFMHYESHNDDSQKLKARFDHYVAEGMLHAEGEIFDVGGTPNRRIETVYYTPKGEEWRIRALMLIRSNSGPARGWTEIHERLEGTLMGYEDWQNDWWLEYCARGDGIIYGMSLRCTVTKAGYEWIIHSGNRALPPIDGANLTVHQSYSLSDEDMQLALRNNPDIDAFVQFNIAGRHLMHLTDLKKSGPFDIPTSMIPEINRKLTRPIRIVAQR</sequence>
<dbReference type="Proteomes" id="UP001469089">
    <property type="component" value="Unassembled WGS sequence"/>
</dbReference>
<organism evidence="1 2">
    <name type="scientific">Paraburkholderia acidicola</name>
    <dbReference type="NCBI Taxonomy" id="1912599"/>
    <lineage>
        <taxon>Bacteria</taxon>
        <taxon>Pseudomonadati</taxon>
        <taxon>Pseudomonadota</taxon>
        <taxon>Betaproteobacteria</taxon>
        <taxon>Burkholderiales</taxon>
        <taxon>Burkholderiaceae</taxon>
        <taxon>Paraburkholderia</taxon>
    </lineage>
</organism>
<reference evidence="1 2" key="1">
    <citation type="journal article" date="2024" name="Chem. Sci.">
        <title>Discovery of a lagriamide polyketide by integrated genome mining, isotopic labeling, and untargeted metabolomics.</title>
        <authorList>
            <person name="Fergusson C.H."/>
            <person name="Saulog J."/>
            <person name="Paulo B.S."/>
            <person name="Wilson D.M."/>
            <person name="Liu D.Y."/>
            <person name="Morehouse N.J."/>
            <person name="Waterworth S."/>
            <person name="Barkei J."/>
            <person name="Gray C.A."/>
            <person name="Kwan J.C."/>
            <person name="Eustaquio A.S."/>
            <person name="Linington R.G."/>
        </authorList>
    </citation>
    <scope>NUCLEOTIDE SEQUENCE [LARGE SCALE GENOMIC DNA]</scope>
    <source>
        <strain evidence="1 2">RL17-338-BIF-B</strain>
    </source>
</reference>